<evidence type="ECO:0000256" key="1">
    <source>
        <dbReference type="ARBA" id="ARBA00004141"/>
    </source>
</evidence>
<dbReference type="InterPro" id="IPR029020">
    <property type="entry name" value="Ammonium/urea_transptr"/>
</dbReference>
<keyword evidence="7 8" id="KW-0924">Ammonia transport</keyword>
<evidence type="ECO:0000256" key="2">
    <source>
        <dbReference type="ARBA" id="ARBA00005887"/>
    </source>
</evidence>
<dbReference type="NCBIfam" id="TIGR03644">
    <property type="entry name" value="marine_trans_1"/>
    <property type="match status" value="1"/>
</dbReference>
<keyword evidence="5 8" id="KW-1133">Transmembrane helix</keyword>
<dbReference type="PANTHER" id="PTHR11730">
    <property type="entry name" value="AMMONIUM TRANSPORTER"/>
    <property type="match status" value="1"/>
</dbReference>
<dbReference type="Pfam" id="PF00909">
    <property type="entry name" value="Ammonium_transp"/>
    <property type="match status" value="1"/>
</dbReference>
<dbReference type="InterPro" id="IPR019879">
    <property type="entry name" value="Ammonium_transptr_marine"/>
</dbReference>
<reference evidence="10 11" key="1">
    <citation type="submission" date="2010-12" db="EMBL/GenBank/DDBJ databases">
        <title>Complete sequence of Desulfurispirillum indicum S5.</title>
        <authorList>
            <consortium name="US DOE Joint Genome Institute"/>
            <person name="Lucas S."/>
            <person name="Copeland A."/>
            <person name="Lapidus A."/>
            <person name="Cheng J.-F."/>
            <person name="Goodwin L."/>
            <person name="Pitluck S."/>
            <person name="Chertkov O."/>
            <person name="Held B."/>
            <person name="Detter J.C."/>
            <person name="Han C."/>
            <person name="Tapia R."/>
            <person name="Land M."/>
            <person name="Hauser L."/>
            <person name="Kyrpides N."/>
            <person name="Ivanova N."/>
            <person name="Mikhailova N."/>
            <person name="Haggblom M."/>
            <person name="Rauschenbach I."/>
            <person name="Bini E."/>
            <person name="Woyke T."/>
        </authorList>
    </citation>
    <scope>NUCLEOTIDE SEQUENCE [LARGE SCALE GENOMIC DNA]</scope>
    <source>
        <strain evidence="11">ATCC BAA-1389 / DSM 22839 / S5</strain>
    </source>
</reference>
<sequence length="405" mass="43036">MEGIVLELPFILDSFLMVFAGILVMIMACGFAMLESGLTRSKNTATIMTKNVLIFSIASVAYYIVGYNIMYGDGNAFMGSGAFLSGIEYDSHSVYADFFFQMVFVATAASVISGTVAERIKLWPFLIFVLILTAIIYPIQGHWTWGESLEFLEGFSDYAGSTIVHSVGGWAALAGVLLLGARKGKYEGGKIRAIPGSNIPLATLGTFLLWFGWFGFNGGSALAMHSAELADEIGLVVASTNTAAATGAIVAAILTRIIYQKVDTTMVLNGALGGLVGITAGPDVAPWAAIIIGTVSAILVVIAVPAFDKVRIDDPVGALSVHLVCGIWGTLAVAIFNAEVTLIDQLKGIILIGGFVFIASFIVWMILKVTMGIRVDEEVEVEGLDMHECGLEAYPEFGKGSQKIL</sequence>
<proteinExistence type="inferred from homology"/>
<evidence type="ECO:0000256" key="6">
    <source>
        <dbReference type="ARBA" id="ARBA00023136"/>
    </source>
</evidence>
<dbReference type="PANTHER" id="PTHR11730:SF62">
    <property type="entry name" value="AMMONIUM TRANSPORTER SLL1017-RELATED"/>
    <property type="match status" value="1"/>
</dbReference>
<evidence type="ECO:0000313" key="10">
    <source>
        <dbReference type="EMBL" id="ADU64852.1"/>
    </source>
</evidence>
<accession>E6W5C1</accession>
<evidence type="ECO:0000256" key="7">
    <source>
        <dbReference type="ARBA" id="ARBA00023177"/>
    </source>
</evidence>
<feature type="transmembrane region" description="Helical" evidence="8">
    <location>
        <begin position="98"/>
        <end position="117"/>
    </location>
</feature>
<dbReference type="PROSITE" id="PS01219">
    <property type="entry name" value="AMMONIUM_TRANSP"/>
    <property type="match status" value="1"/>
</dbReference>
<dbReference type="InterPro" id="IPR001905">
    <property type="entry name" value="Ammonium_transpt"/>
</dbReference>
<dbReference type="Proteomes" id="UP000002572">
    <property type="component" value="Chromosome"/>
</dbReference>
<feature type="transmembrane region" description="Helical" evidence="8">
    <location>
        <begin position="159"/>
        <end position="181"/>
    </location>
</feature>
<feature type="transmembrane region" description="Helical" evidence="8">
    <location>
        <begin position="193"/>
        <end position="213"/>
    </location>
</feature>
<comment type="similarity">
    <text evidence="2 8">Belongs to the ammonia transporter channel (TC 1.A.11.2) family.</text>
</comment>
<evidence type="ECO:0000256" key="5">
    <source>
        <dbReference type="ARBA" id="ARBA00022989"/>
    </source>
</evidence>
<protein>
    <recommendedName>
        <fullName evidence="8">Ammonium transporter</fullName>
    </recommendedName>
</protein>
<comment type="subcellular location">
    <subcellularLocation>
        <location evidence="8">Cell membrane</location>
        <topology evidence="8">Multi-pass membrane protein</topology>
    </subcellularLocation>
    <subcellularLocation>
        <location evidence="1">Membrane</location>
        <topology evidence="1">Multi-pass membrane protein</topology>
    </subcellularLocation>
</comment>
<feature type="domain" description="Ammonium transporter AmtB-like" evidence="9">
    <location>
        <begin position="16"/>
        <end position="394"/>
    </location>
</feature>
<organism evidence="10 11">
    <name type="scientific">Desulfurispirillum indicum (strain ATCC BAA-1389 / DSM 22839 / S5)</name>
    <dbReference type="NCBI Taxonomy" id="653733"/>
    <lineage>
        <taxon>Bacteria</taxon>
        <taxon>Pseudomonadati</taxon>
        <taxon>Chrysiogenota</taxon>
        <taxon>Chrysiogenia</taxon>
        <taxon>Chrysiogenales</taxon>
        <taxon>Chrysiogenaceae</taxon>
        <taxon>Desulfurispirillum</taxon>
    </lineage>
</organism>
<evidence type="ECO:0000259" key="9">
    <source>
        <dbReference type="Pfam" id="PF00909"/>
    </source>
</evidence>
<evidence type="ECO:0000256" key="4">
    <source>
        <dbReference type="ARBA" id="ARBA00022692"/>
    </source>
</evidence>
<keyword evidence="3 8" id="KW-0813">Transport</keyword>
<dbReference type="GO" id="GO:0008519">
    <property type="term" value="F:ammonium channel activity"/>
    <property type="evidence" value="ECO:0007669"/>
    <property type="project" value="InterPro"/>
</dbReference>
<feature type="transmembrane region" description="Helical" evidence="8">
    <location>
        <begin position="319"/>
        <end position="336"/>
    </location>
</feature>
<feature type="transmembrane region" description="Helical" evidence="8">
    <location>
        <begin position="15"/>
        <end position="34"/>
    </location>
</feature>
<dbReference type="eggNOG" id="COG0004">
    <property type="taxonomic scope" value="Bacteria"/>
</dbReference>
<dbReference type="SUPFAM" id="SSF111352">
    <property type="entry name" value="Ammonium transporter"/>
    <property type="match status" value="1"/>
</dbReference>
<evidence type="ECO:0000256" key="8">
    <source>
        <dbReference type="RuleBase" id="RU362002"/>
    </source>
</evidence>
<dbReference type="HOGENOM" id="CLU_000445_33_1_0"/>
<feature type="transmembrane region" description="Helical" evidence="8">
    <location>
        <begin position="348"/>
        <end position="367"/>
    </location>
</feature>
<feature type="transmembrane region" description="Helical" evidence="8">
    <location>
        <begin position="287"/>
        <end position="307"/>
    </location>
</feature>
<dbReference type="KEGG" id="din:Selin_0093"/>
<feature type="transmembrane region" description="Helical" evidence="8">
    <location>
        <begin position="122"/>
        <end position="139"/>
    </location>
</feature>
<dbReference type="EMBL" id="CP002432">
    <property type="protein sequence ID" value="ADU64852.1"/>
    <property type="molecule type" value="Genomic_DNA"/>
</dbReference>
<feature type="transmembrane region" description="Helical" evidence="8">
    <location>
        <begin position="266"/>
        <end position="281"/>
    </location>
</feature>
<gene>
    <name evidence="10" type="ordered locus">Selin_0093</name>
</gene>
<dbReference type="OrthoDB" id="9814202at2"/>
<keyword evidence="11" id="KW-1185">Reference proteome</keyword>
<dbReference type="InterPro" id="IPR018047">
    <property type="entry name" value="Ammonium_transpt_CS"/>
</dbReference>
<dbReference type="RefSeq" id="WP_013504741.1">
    <property type="nucleotide sequence ID" value="NC_014836.1"/>
</dbReference>
<dbReference type="STRING" id="653733.Selin_0093"/>
<evidence type="ECO:0000313" key="11">
    <source>
        <dbReference type="Proteomes" id="UP000002572"/>
    </source>
</evidence>
<feature type="transmembrane region" description="Helical" evidence="8">
    <location>
        <begin position="233"/>
        <end position="254"/>
    </location>
</feature>
<dbReference type="AlphaFoldDB" id="E6W5C1"/>
<evidence type="ECO:0000256" key="3">
    <source>
        <dbReference type="ARBA" id="ARBA00022448"/>
    </source>
</evidence>
<dbReference type="NCBIfam" id="TIGR00836">
    <property type="entry name" value="amt"/>
    <property type="match status" value="1"/>
</dbReference>
<dbReference type="InParanoid" id="E6W5C1"/>
<feature type="transmembrane region" description="Helical" evidence="8">
    <location>
        <begin position="46"/>
        <end position="65"/>
    </location>
</feature>
<dbReference type="InterPro" id="IPR024041">
    <property type="entry name" value="NH4_transpt_AmtB-like_dom"/>
</dbReference>
<keyword evidence="6 8" id="KW-0472">Membrane</keyword>
<dbReference type="GO" id="GO:0097272">
    <property type="term" value="P:ammonium homeostasis"/>
    <property type="evidence" value="ECO:0007669"/>
    <property type="project" value="TreeGrafter"/>
</dbReference>
<name>E6W5C1_DESIS</name>
<dbReference type="FunCoup" id="E6W5C1">
    <property type="interactions" value="237"/>
</dbReference>
<dbReference type="GO" id="GO:0005886">
    <property type="term" value="C:plasma membrane"/>
    <property type="evidence" value="ECO:0007669"/>
    <property type="project" value="UniProtKB-SubCell"/>
</dbReference>
<dbReference type="Gene3D" id="1.10.3430.10">
    <property type="entry name" value="Ammonium transporter AmtB like domains"/>
    <property type="match status" value="1"/>
</dbReference>
<keyword evidence="4 8" id="KW-0812">Transmembrane</keyword>